<feature type="domain" description="RNase III" evidence="18">
    <location>
        <begin position="1185"/>
        <end position="1333"/>
    </location>
</feature>
<dbReference type="Gene3D" id="2.170.260.10">
    <property type="entry name" value="paz domain"/>
    <property type="match status" value="1"/>
</dbReference>
<keyword evidence="9" id="KW-0347">Helicase</keyword>
<dbReference type="SUPFAM" id="SSF54768">
    <property type="entry name" value="dsRNA-binding domain-like"/>
    <property type="match status" value="2"/>
</dbReference>
<dbReference type="PANTHER" id="PTHR14950">
    <property type="entry name" value="DICER-RELATED"/>
    <property type="match status" value="1"/>
</dbReference>
<keyword evidence="4" id="KW-0479">Metal-binding</keyword>
<reference evidence="23" key="1">
    <citation type="submission" date="2020-06" db="EMBL/GenBank/DDBJ databases">
        <title>WGS assembly of Ceratodon purpureus strain R40.</title>
        <authorList>
            <person name="Carey S.B."/>
            <person name="Jenkins J."/>
            <person name="Shu S."/>
            <person name="Lovell J.T."/>
            <person name="Sreedasyam A."/>
            <person name="Maumus F."/>
            <person name="Tiley G.P."/>
            <person name="Fernandez-Pozo N."/>
            <person name="Barry K."/>
            <person name="Chen C."/>
            <person name="Wang M."/>
            <person name="Lipzen A."/>
            <person name="Daum C."/>
            <person name="Saski C.A."/>
            <person name="Payton A.C."/>
            <person name="Mcbreen J.C."/>
            <person name="Conrad R.E."/>
            <person name="Kollar L.M."/>
            <person name="Olsson S."/>
            <person name="Huttunen S."/>
            <person name="Landis J.B."/>
            <person name="Wickett N.J."/>
            <person name="Johnson M.G."/>
            <person name="Rensing S.A."/>
            <person name="Grimwood J."/>
            <person name="Schmutz J."/>
            <person name="Mcdaniel S.F."/>
        </authorList>
    </citation>
    <scope>NUCLEOTIDE SEQUENCE</scope>
    <source>
        <strain evidence="23">R40</strain>
    </source>
</reference>
<dbReference type="InterPro" id="IPR036389">
    <property type="entry name" value="RNase_III_sf"/>
</dbReference>
<evidence type="ECO:0000259" key="21">
    <source>
        <dbReference type="PROSITE" id="PS51194"/>
    </source>
</evidence>
<protein>
    <submittedName>
        <fullName evidence="23">Uncharacterized protein</fullName>
    </submittedName>
</protein>
<dbReference type="SMART" id="SM00535">
    <property type="entry name" value="RIBOc"/>
    <property type="match status" value="2"/>
</dbReference>
<dbReference type="InterPro" id="IPR014001">
    <property type="entry name" value="Helicase_ATP-bd"/>
</dbReference>
<dbReference type="SUPFAM" id="SSF101690">
    <property type="entry name" value="PAZ domain"/>
    <property type="match status" value="1"/>
</dbReference>
<comment type="similarity">
    <text evidence="14 15">Belongs to the helicase family. Dicer subfamily.</text>
</comment>
<evidence type="ECO:0000256" key="11">
    <source>
        <dbReference type="ARBA" id="ARBA00022842"/>
    </source>
</evidence>
<dbReference type="FunFam" id="3.40.50.300:FF:000705">
    <property type="entry name" value="Endoribonuclease dicer-like protein"/>
    <property type="match status" value="1"/>
</dbReference>
<dbReference type="Gene3D" id="1.10.1520.10">
    <property type="entry name" value="Ribonuclease III domain"/>
    <property type="match status" value="2"/>
</dbReference>
<dbReference type="CDD" id="cd00593">
    <property type="entry name" value="RIBOc"/>
    <property type="match status" value="2"/>
</dbReference>
<evidence type="ECO:0000256" key="4">
    <source>
        <dbReference type="ARBA" id="ARBA00022723"/>
    </source>
</evidence>
<dbReference type="InterPro" id="IPR014720">
    <property type="entry name" value="dsRBD_dom"/>
</dbReference>
<dbReference type="GO" id="GO:0004386">
    <property type="term" value="F:helicase activity"/>
    <property type="evidence" value="ECO:0007669"/>
    <property type="project" value="UniProtKB-KW"/>
</dbReference>
<evidence type="ECO:0000313" key="24">
    <source>
        <dbReference type="Proteomes" id="UP000822688"/>
    </source>
</evidence>
<evidence type="ECO:0000256" key="15">
    <source>
        <dbReference type="PROSITE-ProRule" id="PRU00657"/>
    </source>
</evidence>
<comment type="cofactor">
    <cofactor evidence="1">
        <name>Mn(2+)</name>
        <dbReference type="ChEBI" id="CHEBI:29035"/>
    </cofactor>
</comment>
<comment type="cofactor">
    <cofactor evidence="2">
        <name>Mg(2+)</name>
        <dbReference type="ChEBI" id="CHEBI:18420"/>
    </cofactor>
</comment>
<feature type="domain" description="Helicase C-terminal" evidence="21">
    <location>
        <begin position="382"/>
        <end position="548"/>
    </location>
</feature>
<dbReference type="CDD" id="cd18034">
    <property type="entry name" value="DEXHc_dicer"/>
    <property type="match status" value="1"/>
</dbReference>
<dbReference type="SMART" id="SM00490">
    <property type="entry name" value="HELICc"/>
    <property type="match status" value="1"/>
</dbReference>
<dbReference type="InterPro" id="IPR001650">
    <property type="entry name" value="Helicase_C-like"/>
</dbReference>
<evidence type="ECO:0000256" key="8">
    <source>
        <dbReference type="ARBA" id="ARBA00022801"/>
    </source>
</evidence>
<dbReference type="Pfam" id="PF00271">
    <property type="entry name" value="Helicase_C"/>
    <property type="match status" value="1"/>
</dbReference>
<evidence type="ECO:0000313" key="23">
    <source>
        <dbReference type="EMBL" id="KAG0565597.1"/>
    </source>
</evidence>
<dbReference type="Gene3D" id="3.40.50.300">
    <property type="entry name" value="P-loop containing nucleotide triphosphate hydrolases"/>
    <property type="match status" value="2"/>
</dbReference>
<evidence type="ECO:0000259" key="17">
    <source>
        <dbReference type="PROSITE" id="PS50137"/>
    </source>
</evidence>
<dbReference type="Pfam" id="PF03368">
    <property type="entry name" value="Dicer_dimer"/>
    <property type="match status" value="1"/>
</dbReference>
<evidence type="ECO:0000256" key="16">
    <source>
        <dbReference type="SAM" id="MobiDB-lite"/>
    </source>
</evidence>
<evidence type="ECO:0000256" key="12">
    <source>
        <dbReference type="ARBA" id="ARBA00022884"/>
    </source>
</evidence>
<keyword evidence="13" id="KW-0464">Manganese</keyword>
<dbReference type="PROSITE" id="PS50821">
    <property type="entry name" value="PAZ"/>
    <property type="match status" value="1"/>
</dbReference>
<dbReference type="Pfam" id="PF00270">
    <property type="entry name" value="DEAD"/>
    <property type="match status" value="1"/>
</dbReference>
<evidence type="ECO:0000256" key="10">
    <source>
        <dbReference type="ARBA" id="ARBA00022840"/>
    </source>
</evidence>
<dbReference type="GO" id="GO:0010267">
    <property type="term" value="P:ta-siRNA processing"/>
    <property type="evidence" value="ECO:0007669"/>
    <property type="project" value="UniProtKB-ARBA"/>
</dbReference>
<evidence type="ECO:0000256" key="13">
    <source>
        <dbReference type="ARBA" id="ARBA00023211"/>
    </source>
</evidence>
<dbReference type="InterPro" id="IPR005034">
    <property type="entry name" value="Dicer_dimerisation"/>
</dbReference>
<dbReference type="Pfam" id="PF02170">
    <property type="entry name" value="PAZ"/>
    <property type="match status" value="1"/>
</dbReference>
<evidence type="ECO:0000259" key="20">
    <source>
        <dbReference type="PROSITE" id="PS51192"/>
    </source>
</evidence>
<evidence type="ECO:0000259" key="22">
    <source>
        <dbReference type="PROSITE" id="PS51327"/>
    </source>
</evidence>
<dbReference type="PANTHER" id="PTHR14950:SF79">
    <property type="entry name" value="DICER-LIKE PROTEIN 4"/>
    <property type="match status" value="1"/>
</dbReference>
<feature type="compositionally biased region" description="Polar residues" evidence="16">
    <location>
        <begin position="1"/>
        <end position="10"/>
    </location>
</feature>
<dbReference type="Pfam" id="PF00636">
    <property type="entry name" value="Ribonuclease_3"/>
    <property type="match status" value="2"/>
</dbReference>
<dbReference type="SUPFAM" id="SSF52540">
    <property type="entry name" value="P-loop containing nucleoside triphosphate hydrolases"/>
    <property type="match status" value="1"/>
</dbReference>
<dbReference type="GO" id="GO:0005737">
    <property type="term" value="C:cytoplasm"/>
    <property type="evidence" value="ECO:0007669"/>
    <property type="project" value="TreeGrafter"/>
</dbReference>
<feature type="domain" description="RNase III" evidence="18">
    <location>
        <begin position="985"/>
        <end position="1144"/>
    </location>
</feature>
<dbReference type="InterPro" id="IPR000999">
    <property type="entry name" value="RNase_III_dom"/>
</dbReference>
<keyword evidence="6" id="KW-0547">Nucleotide-binding</keyword>
<feature type="region of interest" description="Disordered" evidence="16">
    <location>
        <begin position="1813"/>
        <end position="1847"/>
    </location>
</feature>
<dbReference type="InterPro" id="IPR003100">
    <property type="entry name" value="PAZ_dom"/>
</dbReference>
<keyword evidence="3" id="KW-0540">Nuclease</keyword>
<dbReference type="EMBL" id="CM026428">
    <property type="protein sequence ID" value="KAG0565597.1"/>
    <property type="molecule type" value="Genomic_DNA"/>
</dbReference>
<organism evidence="23 24">
    <name type="scientific">Ceratodon purpureus</name>
    <name type="common">Fire moss</name>
    <name type="synonym">Dicranum purpureum</name>
    <dbReference type="NCBI Taxonomy" id="3225"/>
    <lineage>
        <taxon>Eukaryota</taxon>
        <taxon>Viridiplantae</taxon>
        <taxon>Streptophyta</taxon>
        <taxon>Embryophyta</taxon>
        <taxon>Bryophyta</taxon>
        <taxon>Bryophytina</taxon>
        <taxon>Bryopsida</taxon>
        <taxon>Dicranidae</taxon>
        <taxon>Pseudoditrichales</taxon>
        <taxon>Ditrichaceae</taxon>
        <taxon>Ceratodon</taxon>
    </lineage>
</organism>
<dbReference type="PROSITE" id="PS51192">
    <property type="entry name" value="HELICASE_ATP_BIND_1"/>
    <property type="match status" value="1"/>
</dbReference>
<feature type="domain" description="PAZ" evidence="19">
    <location>
        <begin position="839"/>
        <end position="958"/>
    </location>
</feature>
<dbReference type="Gene3D" id="3.30.160.20">
    <property type="match status" value="2"/>
</dbReference>
<feature type="domain" description="Dicer dsRNA-binding fold" evidence="22">
    <location>
        <begin position="572"/>
        <end position="662"/>
    </location>
</feature>
<feature type="domain" description="Helicase ATP-binding" evidence="20">
    <location>
        <begin position="34"/>
        <end position="213"/>
    </location>
</feature>
<dbReference type="PROSITE" id="PS51194">
    <property type="entry name" value="HELICASE_CTER"/>
    <property type="match status" value="1"/>
</dbReference>
<evidence type="ECO:0000256" key="1">
    <source>
        <dbReference type="ARBA" id="ARBA00001936"/>
    </source>
</evidence>
<dbReference type="Proteomes" id="UP000822688">
    <property type="component" value="Chromosome 7"/>
</dbReference>
<feature type="domain" description="DRBM" evidence="17">
    <location>
        <begin position="1359"/>
        <end position="1427"/>
    </location>
</feature>
<evidence type="ECO:0000259" key="19">
    <source>
        <dbReference type="PROSITE" id="PS50821"/>
    </source>
</evidence>
<dbReference type="GO" id="GO:0046872">
    <property type="term" value="F:metal ion binding"/>
    <property type="evidence" value="ECO:0007669"/>
    <property type="project" value="UniProtKB-KW"/>
</dbReference>
<dbReference type="GO" id="GO:0005524">
    <property type="term" value="F:ATP binding"/>
    <property type="evidence" value="ECO:0007669"/>
    <property type="project" value="UniProtKB-KW"/>
</dbReference>
<dbReference type="SMART" id="SM00358">
    <property type="entry name" value="DSRM"/>
    <property type="match status" value="2"/>
</dbReference>
<feature type="region of interest" description="Disordered" evidence="16">
    <location>
        <begin position="1580"/>
        <end position="1609"/>
    </location>
</feature>
<keyword evidence="10" id="KW-0067">ATP-binding</keyword>
<dbReference type="SMART" id="SM00487">
    <property type="entry name" value="DEXDc"/>
    <property type="match status" value="1"/>
</dbReference>
<dbReference type="InterPro" id="IPR011545">
    <property type="entry name" value="DEAD/DEAH_box_helicase_dom"/>
</dbReference>
<dbReference type="FunFam" id="3.30.160.380:FF:000001">
    <property type="entry name" value="Endoribonuclease dicer-like 1"/>
    <property type="match status" value="1"/>
</dbReference>
<dbReference type="Gene3D" id="3.30.160.380">
    <property type="entry name" value="Dicer dimerisation domain"/>
    <property type="match status" value="1"/>
</dbReference>
<dbReference type="FunFam" id="1.10.1520.10:FF:000004">
    <property type="entry name" value="Endoribonuclease dicer-like 1"/>
    <property type="match status" value="1"/>
</dbReference>
<feature type="compositionally biased region" description="Polar residues" evidence="16">
    <location>
        <begin position="1819"/>
        <end position="1828"/>
    </location>
</feature>
<evidence type="ECO:0000256" key="5">
    <source>
        <dbReference type="ARBA" id="ARBA00022737"/>
    </source>
</evidence>
<dbReference type="InterPro" id="IPR027417">
    <property type="entry name" value="P-loop_NTPase"/>
</dbReference>
<keyword evidence="12 15" id="KW-0694">RNA-binding</keyword>
<dbReference type="PROSITE" id="PS51327">
    <property type="entry name" value="DICER_DSRBF"/>
    <property type="match status" value="1"/>
</dbReference>
<evidence type="ECO:0000259" key="18">
    <source>
        <dbReference type="PROSITE" id="PS50142"/>
    </source>
</evidence>
<feature type="region of interest" description="Disordered" evidence="16">
    <location>
        <begin position="1"/>
        <end position="22"/>
    </location>
</feature>
<dbReference type="InterPro" id="IPR038248">
    <property type="entry name" value="Dicer_dimer_sf"/>
</dbReference>
<dbReference type="GO" id="GO:0003723">
    <property type="term" value="F:RNA binding"/>
    <property type="evidence" value="ECO:0007669"/>
    <property type="project" value="UniProtKB-UniRule"/>
</dbReference>
<dbReference type="SMART" id="SM00949">
    <property type="entry name" value="PAZ"/>
    <property type="match status" value="1"/>
</dbReference>
<keyword evidence="24" id="KW-1185">Reference proteome</keyword>
<evidence type="ECO:0000256" key="6">
    <source>
        <dbReference type="ARBA" id="ARBA00022741"/>
    </source>
</evidence>
<sequence length="1936" mass="215930">MTSPSESLPTSPGEDHGVPPLPDVITPRSYQIELLEQAKKENIIVYLETGCGKTHIAVMLLQHIAPVIRKPSTKVAVFLCPTVYLVRQQAKVIRRCTDLKVGTYYGEMNVDAWKFETWETELEKIEVFVMTPAILLQNLHHCFMRMDCIELLIFDECHHADKRHPYACIMQEFYHPRSKDESYKLPRILGMTASPIDGKVDRQGQNIERELDKLERMLHAKLHTVKERSELDVVVPRPIHELEYYEVTKTTNSISQQFAQLLSNLKDEYIRNLVGTSMYDRGMLGDACTNTERKMVKNIEKLYNSLHYCATELGIRCAYEAVVLLLRKYDSNCDTEIDGIGERKEVFLQNAFTTLNSLLSQECKSSPCAAFGEVADTIHVSSKVQVLISILERYRDTENMRCIIFVERKIATRVLASLLGSIEVLSSRLRFQPLAGKSAGLNVMNRKLQQHVVESFRDGKVNVLVSTNVAEEGLDIQSCHLVIRFDLPKTPCSFIQSRGRARCLRSTIIYLVERDNNDHAELLQQFKFSEDSMKEQVLSRIGSVEDVRAPDITTIETFQVESTGATISTLCSVSLLHYYCARLAHDSFYTPMPEFSYSTGSWGVKCTVTLPTDALVQMVEGRPTSSPADAKRIACLHACQCLYEAGALTDLLLLKSDENEHLLDSTTAPESSPTAKEKIPYPLHSTIVPDAFSGTWLPGLASIDLHAYTVTFVATPNDRAYVNFGLFLEADLGPEAGAIEVELQLTNRRLVNAKCSPCGTISFEPNQLRSARLFQERVFSAVLDQKPGSKLSGEWSPSRLYLLLPLKEDHELSSPHIDWNCIENLISDVVYDEVPLEIPGSSFVRLCDGYVSINHVINSVVQTVHNGCLYCARELIPKLTAGSPMALKDPRYSSYSDYYEQKHKTTLKFVNQPMLKAKPLIQVHNLLTQRTTSERPAAEEQKAEALVELPLELCRIRVNGLSCGLINGVSLLPSFMHRLEGLLLAIQLRRKLPVFHPDVPADLMLEAITTSKCQESFSLEGLELLGDAFLEVSVSERLFLLYNRLQEGKLSKLRTSIICNTTLERLGRERGLMGYIRDTQFSPKDWAAPGRVNESCLEAIEAEEIQMYPRNRLKRTRHTGTALQGKTIADVFEALIGAHYIHGGVDAAQAMMGWLGCEVGVDSGVREDARTRSHGQLEILPDSKVAELEALLKYKFQNRGLLVEALTHASCPRRSGDCYQRLEFLGDAVLDFLITRHFYESSAKVKRDPGLLTDLRSAAVNNECFARVAVRHNLHMYLLHNSRELAASVEGYVKFVHDSTVEAQCHGWKGDGSPKVLSDLVESLAGAVFLDSNFDLDTVWNVFKQILRPLVTPETLRLEPIRELRELCQHEKFGELKFNKERGVKGDFLMTVTVQVKNETISEVARKPDKKSAKKVVAIQALAALKKRGYEHFSRRLLERKALYAQKFSDLVDVPEEGCHPLATVEKPSATLQSGVQQAVDTFASAGKFGPAPASTDKKVPNPARHCITDRSSSGAAEKPIDRCFETQLAPCTMSSTTLVQELQPNLQCGVDDPQKADRENALAVGTHPQGRSIELMSTTESESSYTAIPDMGVQPRKPESNSLVSHPRNPQHEVVRNEAPVHKNPKWNENNDFEKLCLAYKASLNQRQNFVFDYVRPQGQALTREFDVSMSHSTSTPATTSTLTTASMTQTQTHVMSLPEVAPSLEIQSECSVAVPLVEPFVSTSEGLLKHNHSDAQTTCAATDSVGISNRVYTEVGSETIQVLSLAGNGHHMSSGKQTDWCVSDAFLMDFDVPSADHQDASAQELVSSAMMSAAEPLSTSRPQQLDSPRVVPGQAQPRSAPETSWQMTKGEARSLLNIICMKYRWQDPVYTLIWKGGVSHAPLFIYRVQSTISLGGQAFEIDVEGEAARDVKGAKDSAAARLLTWFQEQGVPIS</sequence>
<comment type="caution">
    <text evidence="23">The sequence shown here is derived from an EMBL/GenBank/DDBJ whole genome shotgun (WGS) entry which is preliminary data.</text>
</comment>
<keyword evidence="8" id="KW-0378">Hydrolase</keyword>
<dbReference type="PROSITE" id="PS00517">
    <property type="entry name" value="RNASE_3_1"/>
    <property type="match status" value="1"/>
</dbReference>
<dbReference type="SUPFAM" id="SSF69065">
    <property type="entry name" value="RNase III domain-like"/>
    <property type="match status" value="2"/>
</dbReference>
<dbReference type="Pfam" id="PF14709">
    <property type="entry name" value="DND1_DSRM"/>
    <property type="match status" value="1"/>
</dbReference>
<proteinExistence type="inferred from homology"/>
<dbReference type="PROSITE" id="PS50142">
    <property type="entry name" value="RNASE_3_2"/>
    <property type="match status" value="2"/>
</dbReference>
<keyword evidence="11" id="KW-0460">Magnesium</keyword>
<keyword evidence="7" id="KW-0255">Endonuclease</keyword>
<name>A0A8T0H4E2_CERPU</name>
<evidence type="ECO:0000256" key="7">
    <source>
        <dbReference type="ARBA" id="ARBA00022759"/>
    </source>
</evidence>
<evidence type="ECO:0000256" key="14">
    <source>
        <dbReference type="ARBA" id="ARBA00035116"/>
    </source>
</evidence>
<gene>
    <name evidence="23" type="ORF">KC19_7G000600</name>
</gene>
<dbReference type="InterPro" id="IPR036085">
    <property type="entry name" value="PAZ_dom_sf"/>
</dbReference>
<evidence type="ECO:0000256" key="3">
    <source>
        <dbReference type="ARBA" id="ARBA00022722"/>
    </source>
</evidence>
<dbReference type="PROSITE" id="PS50137">
    <property type="entry name" value="DS_RBD"/>
    <property type="match status" value="1"/>
</dbReference>
<keyword evidence="5" id="KW-0677">Repeat</keyword>
<dbReference type="GO" id="GO:0005634">
    <property type="term" value="C:nucleus"/>
    <property type="evidence" value="ECO:0007669"/>
    <property type="project" value="TreeGrafter"/>
</dbReference>
<dbReference type="GO" id="GO:0004525">
    <property type="term" value="F:ribonuclease III activity"/>
    <property type="evidence" value="ECO:0007669"/>
    <property type="project" value="InterPro"/>
</dbReference>
<evidence type="ECO:0000256" key="9">
    <source>
        <dbReference type="ARBA" id="ARBA00022806"/>
    </source>
</evidence>
<accession>A0A8T0H4E2</accession>
<evidence type="ECO:0000256" key="2">
    <source>
        <dbReference type="ARBA" id="ARBA00001946"/>
    </source>
</evidence>